<accession>A0A1F6VD30</accession>
<evidence type="ECO:0000313" key="2">
    <source>
        <dbReference type="Proteomes" id="UP000179076"/>
    </source>
</evidence>
<dbReference type="EMBL" id="MFSP01000058">
    <property type="protein sequence ID" value="OGI67512.1"/>
    <property type="molecule type" value="Genomic_DNA"/>
</dbReference>
<dbReference type="AlphaFoldDB" id="A0A1F6VD30"/>
<gene>
    <name evidence="1" type="ORF">A2W18_05220</name>
</gene>
<name>A0A1F6VD30_9PROT</name>
<sequence>MDRRFVAALKQIYEYNAYELNAYPLKEFRAIDLMAYLDAQPRERIGQGEYLVITNVRGERLYFKRADIAASLPVIVIGLDDEPNLFRLNVFYQNQLEYSWQRQKPPIMARPVGAFLYFLQEPPPQLAPTTRAGYALTTDSFRLAATDPFAAIADAPAAAREVLIRRNACLACHSFRGIGARAGHITGAAAKVHGGFALALEDYSPAAWRQFMFEQTTSAKLIGVNPNPVEGPAAQVLYDLVVAERSHRGRDKK</sequence>
<reference evidence="1 2" key="1">
    <citation type="journal article" date="2016" name="Nat. Commun.">
        <title>Thousands of microbial genomes shed light on interconnected biogeochemical processes in an aquifer system.</title>
        <authorList>
            <person name="Anantharaman K."/>
            <person name="Brown C.T."/>
            <person name="Hug L.A."/>
            <person name="Sharon I."/>
            <person name="Castelle C.J."/>
            <person name="Probst A.J."/>
            <person name="Thomas B.C."/>
            <person name="Singh A."/>
            <person name="Wilkins M.J."/>
            <person name="Karaoz U."/>
            <person name="Brodie E.L."/>
            <person name="Williams K.H."/>
            <person name="Hubbard S.S."/>
            <person name="Banfield J.F."/>
        </authorList>
    </citation>
    <scope>NUCLEOTIDE SEQUENCE [LARGE SCALE GENOMIC DNA]</scope>
</reference>
<comment type="caution">
    <text evidence="1">The sequence shown here is derived from an EMBL/GenBank/DDBJ whole genome shotgun (WGS) entry which is preliminary data.</text>
</comment>
<protein>
    <recommendedName>
        <fullName evidence="3">Cytochrome c domain-containing protein</fullName>
    </recommendedName>
</protein>
<evidence type="ECO:0008006" key="3">
    <source>
        <dbReference type="Google" id="ProtNLM"/>
    </source>
</evidence>
<proteinExistence type="predicted"/>
<evidence type="ECO:0000313" key="1">
    <source>
        <dbReference type="EMBL" id="OGI67512.1"/>
    </source>
</evidence>
<dbReference type="Proteomes" id="UP000179076">
    <property type="component" value="Unassembled WGS sequence"/>
</dbReference>
<organism evidence="1 2">
    <name type="scientific">Candidatus Muproteobacteria bacterium RBG_16_60_9</name>
    <dbReference type="NCBI Taxonomy" id="1817755"/>
    <lineage>
        <taxon>Bacteria</taxon>
        <taxon>Pseudomonadati</taxon>
        <taxon>Pseudomonadota</taxon>
        <taxon>Candidatus Muproteobacteria</taxon>
    </lineage>
</organism>